<sequence>MIRREDMKEEVWQAMCTPMNLVLAANPRSGSGSLYLGSWMASVDTELLQSHKITHIVQVLDVPWAQQGAAPGFVHYQIKILDSSTAELRPHLEAACKHIRDALARGKNVLVHCQQGISRSAAVVIAYLIRQHNMTYDSAYKLVKAKRMCIKPNPGFEKTLRDWERDLRTAGVLSRTQSTSG</sequence>
<gene>
    <name evidence="7" type="ORF">BD410DRAFT_792414</name>
</gene>
<dbReference type="PROSITE" id="PS50054">
    <property type="entry name" value="TYR_PHOSPHATASE_DUAL"/>
    <property type="match status" value="1"/>
</dbReference>
<dbReference type="PROSITE" id="PS50056">
    <property type="entry name" value="TYR_PHOSPHATASE_2"/>
    <property type="match status" value="1"/>
</dbReference>
<evidence type="ECO:0000259" key="6">
    <source>
        <dbReference type="PROSITE" id="PS50056"/>
    </source>
</evidence>
<evidence type="ECO:0000256" key="1">
    <source>
        <dbReference type="ARBA" id="ARBA00008601"/>
    </source>
</evidence>
<accession>A0A4Y7PUS2</accession>
<keyword evidence="3" id="KW-0378">Hydrolase</keyword>
<evidence type="ECO:0000313" key="8">
    <source>
        <dbReference type="Proteomes" id="UP000294933"/>
    </source>
</evidence>
<dbReference type="PANTHER" id="PTHR10159:SF519">
    <property type="entry name" value="DUAL SPECIFICITY PROTEIN PHOSPHATASE MPK3"/>
    <property type="match status" value="1"/>
</dbReference>
<dbReference type="InterPro" id="IPR020422">
    <property type="entry name" value="TYR_PHOSPHATASE_DUAL_dom"/>
</dbReference>
<reference evidence="7 8" key="1">
    <citation type="submission" date="2018-06" db="EMBL/GenBank/DDBJ databases">
        <title>A transcriptomic atlas of mushroom development highlights an independent origin of complex multicellularity.</title>
        <authorList>
            <consortium name="DOE Joint Genome Institute"/>
            <person name="Krizsan K."/>
            <person name="Almasi E."/>
            <person name="Merenyi Z."/>
            <person name="Sahu N."/>
            <person name="Viragh M."/>
            <person name="Koszo T."/>
            <person name="Mondo S."/>
            <person name="Kiss B."/>
            <person name="Balint B."/>
            <person name="Kues U."/>
            <person name="Barry K."/>
            <person name="Hegedus J.C."/>
            <person name="Henrissat B."/>
            <person name="Johnson J."/>
            <person name="Lipzen A."/>
            <person name="Ohm R."/>
            <person name="Nagy I."/>
            <person name="Pangilinan J."/>
            <person name="Yan J."/>
            <person name="Xiong Y."/>
            <person name="Grigoriev I.V."/>
            <person name="Hibbett D.S."/>
            <person name="Nagy L.G."/>
        </authorList>
    </citation>
    <scope>NUCLEOTIDE SEQUENCE [LARGE SCALE GENOMIC DNA]</scope>
    <source>
        <strain evidence="7 8">SZMC22713</strain>
    </source>
</reference>
<evidence type="ECO:0000259" key="5">
    <source>
        <dbReference type="PROSITE" id="PS50054"/>
    </source>
</evidence>
<evidence type="ECO:0000256" key="2">
    <source>
        <dbReference type="ARBA" id="ARBA00013064"/>
    </source>
</evidence>
<dbReference type="EC" id="3.1.3.48" evidence="2"/>
<dbReference type="PANTHER" id="PTHR10159">
    <property type="entry name" value="DUAL SPECIFICITY PROTEIN PHOSPHATASE"/>
    <property type="match status" value="1"/>
</dbReference>
<dbReference type="SUPFAM" id="SSF52799">
    <property type="entry name" value="(Phosphotyrosine protein) phosphatases II"/>
    <property type="match status" value="1"/>
</dbReference>
<dbReference type="AlphaFoldDB" id="A0A4Y7PUS2"/>
<dbReference type="InterPro" id="IPR000387">
    <property type="entry name" value="Tyr_Pase_dom"/>
</dbReference>
<evidence type="ECO:0000256" key="3">
    <source>
        <dbReference type="ARBA" id="ARBA00022801"/>
    </source>
</evidence>
<dbReference type="PROSITE" id="PS00383">
    <property type="entry name" value="TYR_PHOSPHATASE_1"/>
    <property type="match status" value="1"/>
</dbReference>
<dbReference type="Proteomes" id="UP000294933">
    <property type="component" value="Unassembled WGS sequence"/>
</dbReference>
<dbReference type="InterPro" id="IPR029021">
    <property type="entry name" value="Prot-tyrosine_phosphatase-like"/>
</dbReference>
<dbReference type="STRING" id="50990.A0A4Y7PUS2"/>
<dbReference type="GO" id="GO:0005737">
    <property type="term" value="C:cytoplasm"/>
    <property type="evidence" value="ECO:0007669"/>
    <property type="project" value="TreeGrafter"/>
</dbReference>
<proteinExistence type="inferred from homology"/>
<dbReference type="InterPro" id="IPR000340">
    <property type="entry name" value="Dual-sp_phosphatase_cat-dom"/>
</dbReference>
<dbReference type="EMBL" id="ML170199">
    <property type="protein sequence ID" value="TDL19164.1"/>
    <property type="molecule type" value="Genomic_DNA"/>
</dbReference>
<dbReference type="VEuPathDB" id="FungiDB:BD410DRAFT_792414"/>
<evidence type="ECO:0000256" key="4">
    <source>
        <dbReference type="ARBA" id="ARBA00022912"/>
    </source>
</evidence>
<dbReference type="CDD" id="cd14498">
    <property type="entry name" value="DSP"/>
    <property type="match status" value="1"/>
</dbReference>
<dbReference type="Gene3D" id="3.90.190.10">
    <property type="entry name" value="Protein tyrosine phosphatase superfamily"/>
    <property type="match status" value="1"/>
</dbReference>
<keyword evidence="8" id="KW-1185">Reference proteome</keyword>
<comment type="similarity">
    <text evidence="1">Belongs to the protein-tyrosine phosphatase family. Non-receptor class dual specificity subfamily.</text>
</comment>
<feature type="domain" description="Tyrosine-protein phosphatase" evidence="5">
    <location>
        <begin position="26"/>
        <end position="169"/>
    </location>
</feature>
<evidence type="ECO:0000313" key="7">
    <source>
        <dbReference type="EMBL" id="TDL19164.1"/>
    </source>
</evidence>
<protein>
    <recommendedName>
        <fullName evidence="2">protein-tyrosine-phosphatase</fullName>
        <ecNumber evidence="2">3.1.3.48</ecNumber>
    </recommendedName>
</protein>
<organism evidence="7 8">
    <name type="scientific">Rickenella mellea</name>
    <dbReference type="NCBI Taxonomy" id="50990"/>
    <lineage>
        <taxon>Eukaryota</taxon>
        <taxon>Fungi</taxon>
        <taxon>Dikarya</taxon>
        <taxon>Basidiomycota</taxon>
        <taxon>Agaricomycotina</taxon>
        <taxon>Agaricomycetes</taxon>
        <taxon>Hymenochaetales</taxon>
        <taxon>Rickenellaceae</taxon>
        <taxon>Rickenella</taxon>
    </lineage>
</organism>
<dbReference type="GO" id="GO:0033550">
    <property type="term" value="F:MAP kinase tyrosine phosphatase activity"/>
    <property type="evidence" value="ECO:0007669"/>
    <property type="project" value="TreeGrafter"/>
</dbReference>
<name>A0A4Y7PUS2_9AGAM</name>
<keyword evidence="4" id="KW-0904">Protein phosphatase</keyword>
<dbReference type="GO" id="GO:0008330">
    <property type="term" value="F:protein tyrosine/threonine phosphatase activity"/>
    <property type="evidence" value="ECO:0007669"/>
    <property type="project" value="TreeGrafter"/>
</dbReference>
<dbReference type="OrthoDB" id="273181at2759"/>
<dbReference type="GO" id="GO:0043409">
    <property type="term" value="P:negative regulation of MAPK cascade"/>
    <property type="evidence" value="ECO:0007669"/>
    <property type="project" value="TreeGrafter"/>
</dbReference>
<dbReference type="InterPro" id="IPR016130">
    <property type="entry name" value="Tyr_Pase_AS"/>
</dbReference>
<dbReference type="Pfam" id="PF00782">
    <property type="entry name" value="DSPc"/>
    <property type="match status" value="1"/>
</dbReference>
<dbReference type="SMART" id="SM00195">
    <property type="entry name" value="DSPc"/>
    <property type="match status" value="1"/>
</dbReference>
<feature type="domain" description="Tyrosine specific protein phosphatases" evidence="6">
    <location>
        <begin position="90"/>
        <end position="147"/>
    </location>
</feature>
<dbReference type="GO" id="GO:0017017">
    <property type="term" value="F:MAP kinase tyrosine/serine/threonine phosphatase activity"/>
    <property type="evidence" value="ECO:0007669"/>
    <property type="project" value="TreeGrafter"/>
</dbReference>